<dbReference type="Proteomes" id="UP000199134">
    <property type="component" value="Unassembled WGS sequence"/>
</dbReference>
<dbReference type="GO" id="GO:0004713">
    <property type="term" value="F:protein tyrosine kinase activity"/>
    <property type="evidence" value="ECO:0007669"/>
    <property type="project" value="TreeGrafter"/>
</dbReference>
<comment type="caution">
    <text evidence="2">The sequence shown here is derived from an EMBL/GenBank/DDBJ whole genome shotgun (WGS) entry which is preliminary data.</text>
</comment>
<evidence type="ECO:0000256" key="1">
    <source>
        <dbReference type="SAM" id="Phobius"/>
    </source>
</evidence>
<name>A0A1H0DQA7_9BACT</name>
<dbReference type="GO" id="GO:0005886">
    <property type="term" value="C:plasma membrane"/>
    <property type="evidence" value="ECO:0007669"/>
    <property type="project" value="TreeGrafter"/>
</dbReference>
<proteinExistence type="predicted"/>
<feature type="transmembrane region" description="Helical" evidence="1">
    <location>
        <begin position="26"/>
        <end position="45"/>
    </location>
</feature>
<dbReference type="OrthoDB" id="1522571at2"/>
<reference evidence="3" key="1">
    <citation type="submission" date="2016-10" db="EMBL/GenBank/DDBJ databases">
        <authorList>
            <person name="de Groot N.N."/>
        </authorList>
    </citation>
    <scope>NUCLEOTIDE SEQUENCE [LARGE SCALE GENOMIC DNA]</scope>
    <source>
        <strain evidence="3">BP1-145</strain>
    </source>
</reference>
<dbReference type="PANTHER" id="PTHR32309">
    <property type="entry name" value="TYROSINE-PROTEIN KINASE"/>
    <property type="match status" value="1"/>
</dbReference>
<protein>
    <recommendedName>
        <fullName evidence="4">Chain length determinant protein</fullName>
    </recommendedName>
</protein>
<dbReference type="RefSeq" id="WP_091851520.1">
    <property type="nucleotide sequence ID" value="NZ_CP091794.1"/>
</dbReference>
<evidence type="ECO:0000313" key="2">
    <source>
        <dbReference type="EMBL" id="SDN72248.1"/>
    </source>
</evidence>
<evidence type="ECO:0000313" key="3">
    <source>
        <dbReference type="Proteomes" id="UP000199134"/>
    </source>
</evidence>
<sequence>MEDNKKELKTIDVINIAKKLWARKKLFAKTLPIAFVLSCVFILGFPRYYNTDIKLAPELGGSSIGSSTLGSLASSFGFDLDNLQSNDAITPLLYPDLMEDNGFVTNLFNVRVKTVDGNIETTYHDYLQKHQKPVIWFVPIDWMKNLFRSKQKAEERTIDPYNLSKDEDAIAGSIRNNIKINFDKKTAVISISIKDQDPLICKTIGDSVKERLQEFITDYRTSKARTDYEYYMKLTMEAKQEYEKTRQQYGRMADASTNVALKSLELQLEDMENDLQLRYNTYTTLNTQMQASKAKVQERTPAFTVIKGASVPIKPAGPKRMIFVAFMLMLTFAGTSLYILRKQ</sequence>
<feature type="transmembrane region" description="Helical" evidence="1">
    <location>
        <begin position="321"/>
        <end position="340"/>
    </location>
</feature>
<dbReference type="AlphaFoldDB" id="A0A1H0DQA7"/>
<keyword evidence="1" id="KW-0812">Transmembrane</keyword>
<gene>
    <name evidence="2" type="ORF">SAMN04487900_102120</name>
</gene>
<keyword evidence="1" id="KW-0472">Membrane</keyword>
<dbReference type="EMBL" id="FNIW01000002">
    <property type="protein sequence ID" value="SDN72248.1"/>
    <property type="molecule type" value="Genomic_DNA"/>
</dbReference>
<dbReference type="PANTHER" id="PTHR32309:SF13">
    <property type="entry name" value="FERRIC ENTEROBACTIN TRANSPORT PROTEIN FEPE"/>
    <property type="match status" value="1"/>
</dbReference>
<accession>A0A1H0DQA7</accession>
<evidence type="ECO:0008006" key="4">
    <source>
        <dbReference type="Google" id="ProtNLM"/>
    </source>
</evidence>
<organism evidence="2 3">
    <name type="scientific">Prevotella communis</name>
    <dbReference type="NCBI Taxonomy" id="2913614"/>
    <lineage>
        <taxon>Bacteria</taxon>
        <taxon>Pseudomonadati</taxon>
        <taxon>Bacteroidota</taxon>
        <taxon>Bacteroidia</taxon>
        <taxon>Bacteroidales</taxon>
        <taxon>Prevotellaceae</taxon>
        <taxon>Prevotella</taxon>
    </lineage>
</organism>
<dbReference type="InterPro" id="IPR050445">
    <property type="entry name" value="Bact_polysacc_biosynth/exp"/>
</dbReference>
<keyword evidence="1" id="KW-1133">Transmembrane helix</keyword>